<dbReference type="EMBL" id="CM047904">
    <property type="protein sequence ID" value="KAJ0091438.1"/>
    <property type="molecule type" value="Genomic_DNA"/>
</dbReference>
<name>A0ACC1AXP9_9ROSI</name>
<protein>
    <submittedName>
        <fullName evidence="1">Uncharacterized protein</fullName>
    </submittedName>
</protein>
<dbReference type="Proteomes" id="UP001164250">
    <property type="component" value="Chromosome 8"/>
</dbReference>
<gene>
    <name evidence="1" type="ORF">Patl1_14207</name>
</gene>
<comment type="caution">
    <text evidence="1">The sequence shown here is derived from an EMBL/GenBank/DDBJ whole genome shotgun (WGS) entry which is preliminary data.</text>
</comment>
<evidence type="ECO:0000313" key="1">
    <source>
        <dbReference type="EMBL" id="KAJ0091438.1"/>
    </source>
</evidence>
<reference evidence="2" key="1">
    <citation type="journal article" date="2023" name="G3 (Bethesda)">
        <title>Genome assembly and association tests identify interacting loci associated with vigor, precocity, and sex in interspecific pistachio rootstocks.</title>
        <authorList>
            <person name="Palmer W."/>
            <person name="Jacygrad E."/>
            <person name="Sagayaradj S."/>
            <person name="Cavanaugh K."/>
            <person name="Han R."/>
            <person name="Bertier L."/>
            <person name="Beede B."/>
            <person name="Kafkas S."/>
            <person name="Golino D."/>
            <person name="Preece J."/>
            <person name="Michelmore R."/>
        </authorList>
    </citation>
    <scope>NUCLEOTIDE SEQUENCE [LARGE SCALE GENOMIC DNA]</scope>
</reference>
<evidence type="ECO:0000313" key="2">
    <source>
        <dbReference type="Proteomes" id="UP001164250"/>
    </source>
</evidence>
<proteinExistence type="predicted"/>
<sequence>MFLRIVRTYIEIKKQYLIIKVWETEIDPCTFNWTVTHRVVIETMALRLATRKLGSKLLPMCSSASLLHSHATSFGYKEVREEDKSQLVGDVFSSVASNYDLMNDLMSGGLHRLWKDRLVSKLNPFPGMKHLDVAGGTGDVSFRILETINSIKRRATQDVLEDDLQEETQIYVCDINPNMLNVGKKRALERGLGEDKSLVWVEGDAEALSFDNYTMDGYTIAFGIRNVTHIEKVLAEAYSYDYYSFQVIPAVGELVTGDRGSYQYLVESIRRFPPQEKFASMIVEAGFQKVEYENLVGGVVSIHSGLKI</sequence>
<accession>A0ACC1AXP9</accession>
<organism evidence="1 2">
    <name type="scientific">Pistacia atlantica</name>
    <dbReference type="NCBI Taxonomy" id="434234"/>
    <lineage>
        <taxon>Eukaryota</taxon>
        <taxon>Viridiplantae</taxon>
        <taxon>Streptophyta</taxon>
        <taxon>Embryophyta</taxon>
        <taxon>Tracheophyta</taxon>
        <taxon>Spermatophyta</taxon>
        <taxon>Magnoliopsida</taxon>
        <taxon>eudicotyledons</taxon>
        <taxon>Gunneridae</taxon>
        <taxon>Pentapetalae</taxon>
        <taxon>rosids</taxon>
        <taxon>malvids</taxon>
        <taxon>Sapindales</taxon>
        <taxon>Anacardiaceae</taxon>
        <taxon>Pistacia</taxon>
    </lineage>
</organism>
<keyword evidence="2" id="KW-1185">Reference proteome</keyword>